<dbReference type="Proteomes" id="UP001285441">
    <property type="component" value="Unassembled WGS sequence"/>
</dbReference>
<keyword evidence="1" id="KW-0812">Transmembrane</keyword>
<reference evidence="2" key="2">
    <citation type="submission" date="2023-06" db="EMBL/GenBank/DDBJ databases">
        <authorList>
            <consortium name="Lawrence Berkeley National Laboratory"/>
            <person name="Haridas S."/>
            <person name="Hensen N."/>
            <person name="Bonometti L."/>
            <person name="Westerberg I."/>
            <person name="Brannstrom I.O."/>
            <person name="Guillou S."/>
            <person name="Cros-Aarteil S."/>
            <person name="Calhoun S."/>
            <person name="Kuo A."/>
            <person name="Mondo S."/>
            <person name="Pangilinan J."/>
            <person name="Riley R."/>
            <person name="LaButti K."/>
            <person name="Andreopoulos B."/>
            <person name="Lipzen A."/>
            <person name="Chen C."/>
            <person name="Yanf M."/>
            <person name="Daum C."/>
            <person name="Ng V."/>
            <person name="Clum A."/>
            <person name="Steindorff A."/>
            <person name="Ohm R."/>
            <person name="Martin F."/>
            <person name="Silar P."/>
            <person name="Natvig D."/>
            <person name="Lalanne C."/>
            <person name="Gautier V."/>
            <person name="Ament-velasquez S.L."/>
            <person name="Kruys A."/>
            <person name="Hutchinson M.I."/>
            <person name="Powell A.J."/>
            <person name="Barry K."/>
            <person name="Miller A.N."/>
            <person name="Grigoriev I.V."/>
            <person name="Debuchy R."/>
            <person name="Gladieux P."/>
            <person name="Thoren M.H."/>
            <person name="Johannesson H."/>
        </authorList>
    </citation>
    <scope>NUCLEOTIDE SEQUENCE</scope>
    <source>
        <strain evidence="2">CBS 232.78</strain>
    </source>
</reference>
<organism evidence="2 3">
    <name type="scientific">Podospora didyma</name>
    <dbReference type="NCBI Taxonomy" id="330526"/>
    <lineage>
        <taxon>Eukaryota</taxon>
        <taxon>Fungi</taxon>
        <taxon>Dikarya</taxon>
        <taxon>Ascomycota</taxon>
        <taxon>Pezizomycotina</taxon>
        <taxon>Sordariomycetes</taxon>
        <taxon>Sordariomycetidae</taxon>
        <taxon>Sordariales</taxon>
        <taxon>Podosporaceae</taxon>
        <taxon>Podospora</taxon>
    </lineage>
</organism>
<protein>
    <submittedName>
        <fullName evidence="2">Uncharacterized protein</fullName>
    </submittedName>
</protein>
<proteinExistence type="predicted"/>
<dbReference type="AlphaFoldDB" id="A0AAE0U487"/>
<accession>A0AAE0U487</accession>
<dbReference type="EMBL" id="JAULSW010000002">
    <property type="protein sequence ID" value="KAK3390025.1"/>
    <property type="molecule type" value="Genomic_DNA"/>
</dbReference>
<reference evidence="2" key="1">
    <citation type="journal article" date="2023" name="Mol. Phylogenet. Evol.">
        <title>Genome-scale phylogeny and comparative genomics of the fungal order Sordariales.</title>
        <authorList>
            <person name="Hensen N."/>
            <person name="Bonometti L."/>
            <person name="Westerberg I."/>
            <person name="Brannstrom I.O."/>
            <person name="Guillou S."/>
            <person name="Cros-Aarteil S."/>
            <person name="Calhoun S."/>
            <person name="Haridas S."/>
            <person name="Kuo A."/>
            <person name="Mondo S."/>
            <person name="Pangilinan J."/>
            <person name="Riley R."/>
            <person name="LaButti K."/>
            <person name="Andreopoulos B."/>
            <person name="Lipzen A."/>
            <person name="Chen C."/>
            <person name="Yan M."/>
            <person name="Daum C."/>
            <person name="Ng V."/>
            <person name="Clum A."/>
            <person name="Steindorff A."/>
            <person name="Ohm R.A."/>
            <person name="Martin F."/>
            <person name="Silar P."/>
            <person name="Natvig D.O."/>
            <person name="Lalanne C."/>
            <person name="Gautier V."/>
            <person name="Ament-Velasquez S.L."/>
            <person name="Kruys A."/>
            <person name="Hutchinson M.I."/>
            <person name="Powell A.J."/>
            <person name="Barry K."/>
            <person name="Miller A.N."/>
            <person name="Grigoriev I.V."/>
            <person name="Debuchy R."/>
            <person name="Gladieux P."/>
            <person name="Hiltunen Thoren M."/>
            <person name="Johannesson H."/>
        </authorList>
    </citation>
    <scope>NUCLEOTIDE SEQUENCE</scope>
    <source>
        <strain evidence="2">CBS 232.78</strain>
    </source>
</reference>
<keyword evidence="3" id="KW-1185">Reference proteome</keyword>
<sequence>MLMINVGRFRSLNVHTSTKRLFWAQGKMSDFVRDLFQPQTAQALERGKFDALFTTRNLSRIAGFKVKLTTNLADHLRFRDSDKAITIFHHATFLKCQLQNPIYPAGFVAETLQTLALLFPENDANTRKWILKCGIIHRRIENYLFWHHRLVVLKDDFNDAQPTTLWYTLWFAISLAIFLGLVQSIEGGMQVYQSWPKAG</sequence>
<keyword evidence="1" id="KW-1133">Transmembrane helix</keyword>
<keyword evidence="1" id="KW-0472">Membrane</keyword>
<feature type="transmembrane region" description="Helical" evidence="1">
    <location>
        <begin position="164"/>
        <end position="182"/>
    </location>
</feature>
<name>A0AAE0U487_9PEZI</name>
<evidence type="ECO:0000256" key="1">
    <source>
        <dbReference type="SAM" id="Phobius"/>
    </source>
</evidence>
<evidence type="ECO:0000313" key="3">
    <source>
        <dbReference type="Proteomes" id="UP001285441"/>
    </source>
</evidence>
<comment type="caution">
    <text evidence="2">The sequence shown here is derived from an EMBL/GenBank/DDBJ whole genome shotgun (WGS) entry which is preliminary data.</text>
</comment>
<evidence type="ECO:0000313" key="2">
    <source>
        <dbReference type="EMBL" id="KAK3390025.1"/>
    </source>
</evidence>
<gene>
    <name evidence="2" type="ORF">B0H63DRAFT_499779</name>
</gene>